<dbReference type="Proteomes" id="UP001159364">
    <property type="component" value="Linkage Group LG02"/>
</dbReference>
<comment type="caution">
    <text evidence="4">The sequence shown here is derived from an EMBL/GenBank/DDBJ whole genome shotgun (WGS) entry which is preliminary data.</text>
</comment>
<keyword evidence="2" id="KW-0808">Transferase</keyword>
<dbReference type="Pfam" id="PF02458">
    <property type="entry name" value="Transferase"/>
    <property type="match status" value="1"/>
</dbReference>
<evidence type="ECO:0000256" key="2">
    <source>
        <dbReference type="ARBA" id="ARBA00022679"/>
    </source>
</evidence>
<organism evidence="4 5">
    <name type="scientific">Erythroxylum novogranatense</name>
    <dbReference type="NCBI Taxonomy" id="1862640"/>
    <lineage>
        <taxon>Eukaryota</taxon>
        <taxon>Viridiplantae</taxon>
        <taxon>Streptophyta</taxon>
        <taxon>Embryophyta</taxon>
        <taxon>Tracheophyta</taxon>
        <taxon>Spermatophyta</taxon>
        <taxon>Magnoliopsida</taxon>
        <taxon>eudicotyledons</taxon>
        <taxon>Gunneridae</taxon>
        <taxon>Pentapetalae</taxon>
        <taxon>rosids</taxon>
        <taxon>fabids</taxon>
        <taxon>Malpighiales</taxon>
        <taxon>Erythroxylaceae</taxon>
        <taxon>Erythroxylum</taxon>
    </lineage>
</organism>
<keyword evidence="5" id="KW-1185">Reference proteome</keyword>
<reference evidence="4 5" key="1">
    <citation type="submission" date="2021-09" db="EMBL/GenBank/DDBJ databases">
        <title>Genomic insights and catalytic innovation underlie evolution of tropane alkaloids biosynthesis.</title>
        <authorList>
            <person name="Wang Y.-J."/>
            <person name="Tian T."/>
            <person name="Huang J.-P."/>
            <person name="Huang S.-X."/>
        </authorList>
    </citation>
    <scope>NUCLEOTIDE SEQUENCE [LARGE SCALE GENOMIC DNA]</scope>
    <source>
        <strain evidence="4">KIB-2018</strain>
        <tissue evidence="4">Leaf</tissue>
    </source>
</reference>
<dbReference type="EMBL" id="JAIWQS010000002">
    <property type="protein sequence ID" value="KAJ8772574.1"/>
    <property type="molecule type" value="Genomic_DNA"/>
</dbReference>
<sequence>MELPHVQIVSQEAIKPSAPTPPHLRTFKLPILAQLACSPYAPTILYYPMNKDSGHIDLHRRLEILKKSLAITLTHFYPLAGRLKSELLIDCNDEGAKYVETRVSCHLSDFLNQANIVLVHDRLLPYSFYSEEPVAGAYVTNIQVNVFECGGIAIGACISHRILDGAAFCTFFKGWSANARGVKETLNPNFTATSLFPANDDDLWLRDASLKMWTSTLKKGHSITNRFVFNDSAISNLKNQATGSTRIEVVTAFLCKCFIEASEQRNGFKKPCSFTHFVNLRKRMEPSLSENSVGNLLWIAHEACMEETKPEMEDLVRKVRKAISVIDADFVKKLMTGKEGYGLMSESIKNIAELCSRDNIDHVWFSSWSRLGYYEADFGWGKPLWVSCIGFGGPVAVNVIILNDTRFGNGIEALVTLDQEVMATLEDKTDILNYAVLNPSPSATA</sequence>
<dbReference type="AlphaFoldDB" id="A0AAV8U364"/>
<evidence type="ECO:0000256" key="1">
    <source>
        <dbReference type="ARBA" id="ARBA00009861"/>
    </source>
</evidence>
<dbReference type="GO" id="GO:0016746">
    <property type="term" value="F:acyltransferase activity"/>
    <property type="evidence" value="ECO:0007669"/>
    <property type="project" value="UniProtKB-KW"/>
</dbReference>
<evidence type="ECO:0000313" key="4">
    <source>
        <dbReference type="EMBL" id="KAJ8772574.1"/>
    </source>
</evidence>
<evidence type="ECO:0000313" key="5">
    <source>
        <dbReference type="Proteomes" id="UP001159364"/>
    </source>
</evidence>
<dbReference type="PANTHER" id="PTHR31623:SF110">
    <property type="entry name" value="VINORINE SYNTHASE-LIKE"/>
    <property type="match status" value="1"/>
</dbReference>
<dbReference type="Gene3D" id="3.30.559.10">
    <property type="entry name" value="Chloramphenicol acetyltransferase-like domain"/>
    <property type="match status" value="2"/>
</dbReference>
<gene>
    <name evidence="4" type="ORF">K2173_027751</name>
</gene>
<dbReference type="InterPro" id="IPR023213">
    <property type="entry name" value="CAT-like_dom_sf"/>
</dbReference>
<name>A0AAV8U364_9ROSI</name>
<dbReference type="PANTHER" id="PTHR31623">
    <property type="entry name" value="F21J9.9"/>
    <property type="match status" value="1"/>
</dbReference>
<proteinExistence type="inferred from homology"/>
<evidence type="ECO:0000256" key="3">
    <source>
        <dbReference type="ARBA" id="ARBA00023315"/>
    </source>
</evidence>
<comment type="similarity">
    <text evidence="1">Belongs to the plant acyltransferase family.</text>
</comment>
<keyword evidence="3" id="KW-0012">Acyltransferase</keyword>
<protein>
    <submittedName>
        <fullName evidence="4">Uncharacterized protein</fullName>
    </submittedName>
</protein>
<accession>A0AAV8U364</accession>